<dbReference type="InterPro" id="IPR011250">
    <property type="entry name" value="OMP/PagP_B-barrel"/>
</dbReference>
<dbReference type="Proteomes" id="UP000297998">
    <property type="component" value="Unassembled WGS sequence"/>
</dbReference>
<evidence type="ECO:0000313" key="3">
    <source>
        <dbReference type="Proteomes" id="UP000297998"/>
    </source>
</evidence>
<proteinExistence type="predicted"/>
<dbReference type="RefSeq" id="WP_135833945.1">
    <property type="nucleotide sequence ID" value="NZ_CAUQWU010000002.1"/>
</dbReference>
<feature type="signal peptide" evidence="1">
    <location>
        <begin position="1"/>
        <end position="19"/>
    </location>
</feature>
<evidence type="ECO:0000313" key="2">
    <source>
        <dbReference type="EMBL" id="TGN30074.1"/>
    </source>
</evidence>
<feature type="chain" id="PRO_5021343319" evidence="1">
    <location>
        <begin position="20"/>
        <end position="196"/>
    </location>
</feature>
<name>A0A4Z1CC96_9FLAO</name>
<comment type="caution">
    <text evidence="2">The sequence shown here is derived from an EMBL/GenBank/DDBJ whole genome shotgun (WGS) entry which is preliminary data.</text>
</comment>
<protein>
    <submittedName>
        <fullName evidence="2">Porin family protein</fullName>
    </submittedName>
</protein>
<dbReference type="EMBL" id="SRPE01000001">
    <property type="protein sequence ID" value="TGN30074.1"/>
    <property type="molecule type" value="Genomic_DNA"/>
</dbReference>
<organism evidence="2 3">
    <name type="scientific">Empedobacter tilapiae</name>
    <dbReference type="NCBI Taxonomy" id="2491114"/>
    <lineage>
        <taxon>Bacteria</taxon>
        <taxon>Pseudomonadati</taxon>
        <taxon>Bacteroidota</taxon>
        <taxon>Flavobacteriia</taxon>
        <taxon>Flavobacteriales</taxon>
        <taxon>Weeksellaceae</taxon>
        <taxon>Empedobacter</taxon>
    </lineage>
</organism>
<dbReference type="SUPFAM" id="SSF56925">
    <property type="entry name" value="OMPA-like"/>
    <property type="match status" value="1"/>
</dbReference>
<reference evidence="2 3" key="1">
    <citation type="submission" date="2019-03" db="EMBL/GenBank/DDBJ databases">
        <title>Empedobacter tilapiae sp. nov., isolated from an intestine of Nile tilapia Oreochromis niloticus.</title>
        <authorList>
            <person name="Kim Y.-O."/>
            <person name="Yoon J.-H."/>
        </authorList>
    </citation>
    <scope>NUCLEOTIDE SEQUENCE [LARGE SCALE GENOMIC DNA]</scope>
    <source>
        <strain evidence="2 3">MRS2</strain>
    </source>
</reference>
<evidence type="ECO:0000256" key="1">
    <source>
        <dbReference type="SAM" id="SignalP"/>
    </source>
</evidence>
<dbReference type="AlphaFoldDB" id="A0A4Z1CC96"/>
<keyword evidence="3" id="KW-1185">Reference proteome</keyword>
<keyword evidence="1" id="KW-0732">Signal</keyword>
<gene>
    <name evidence="2" type="ORF">E4J94_00425</name>
</gene>
<sequence length="196" mass="21102">MKKIFLLVATVFAFSNANAQENEGFKGKWFLMGQAGYGTSNDGDTQNYSILPAVGNFISPTVAVGGAVGYVGGKNETGVSTIKTNQFIVQPLVRKYWGINDKLFIFGQAAVPLVFGKDTYEPLTGGKDESKYTAYGIEIAPGLDYFLSSHWSIETTFGLASWSSVKPKDGDASNDFNFGLNSGLLSGVKIGVKYIF</sequence>
<dbReference type="OrthoDB" id="945117at2"/>
<accession>A0A4Z1CC96</accession>